<accession>A0A371J0M0</accession>
<reference evidence="1 2" key="1">
    <citation type="journal article" date="2017" name="Genome Announc.">
        <title>Draft Genome Sequence of Romboutsia weinsteinii sp. nov. Strain CCRI-19649(T) Isolated from Surface Water.</title>
        <authorList>
            <person name="Maheux A.F."/>
            <person name="Boudreau D.K."/>
            <person name="Berube E."/>
            <person name="Boissinot M."/>
            <person name="Cantin P."/>
            <person name="Raymond F."/>
            <person name="Corbeil J."/>
            <person name="Omar R.F."/>
            <person name="Bergeron M.G."/>
        </authorList>
    </citation>
    <scope>NUCLEOTIDE SEQUENCE [LARGE SCALE GENOMIC DNA]</scope>
    <source>
        <strain evidence="1 2">CCRI-19649</strain>
    </source>
</reference>
<dbReference type="EMBL" id="NOJY02000032">
    <property type="protein sequence ID" value="RDY26206.1"/>
    <property type="molecule type" value="Genomic_DNA"/>
</dbReference>
<proteinExistence type="predicted"/>
<sequence length="100" mass="11802">MINKLTYKIQNTLLNNEYTDIIVKNKTSNKEVSIKNANIKFRYEPIQDKGYLSFGECKESTICEVEDKSIIEVVIYNDSLKIETDEKSYYCYKSAEKKYF</sequence>
<protein>
    <submittedName>
        <fullName evidence="1">Uncharacterized protein</fullName>
    </submittedName>
</protein>
<dbReference type="RefSeq" id="WP_094369793.1">
    <property type="nucleotide sequence ID" value="NZ_NOJY02000032.1"/>
</dbReference>
<dbReference type="AlphaFoldDB" id="A0A371J0M0"/>
<name>A0A371J0M0_9FIRM</name>
<evidence type="ECO:0000313" key="2">
    <source>
        <dbReference type="Proteomes" id="UP000215694"/>
    </source>
</evidence>
<gene>
    <name evidence="1" type="ORF">CHL78_014395</name>
</gene>
<organism evidence="1 2">
    <name type="scientific">Romboutsia weinsteinii</name>
    <dbReference type="NCBI Taxonomy" id="2020949"/>
    <lineage>
        <taxon>Bacteria</taxon>
        <taxon>Bacillati</taxon>
        <taxon>Bacillota</taxon>
        <taxon>Clostridia</taxon>
        <taxon>Peptostreptococcales</taxon>
        <taxon>Peptostreptococcaceae</taxon>
        <taxon>Romboutsia</taxon>
    </lineage>
</organism>
<dbReference type="Proteomes" id="UP000215694">
    <property type="component" value="Unassembled WGS sequence"/>
</dbReference>
<keyword evidence="2" id="KW-1185">Reference proteome</keyword>
<evidence type="ECO:0000313" key="1">
    <source>
        <dbReference type="EMBL" id="RDY26206.1"/>
    </source>
</evidence>
<dbReference type="OrthoDB" id="1753014at2"/>
<comment type="caution">
    <text evidence="1">The sequence shown here is derived from an EMBL/GenBank/DDBJ whole genome shotgun (WGS) entry which is preliminary data.</text>
</comment>